<name>A0A7X3MVW8_9HYPH</name>
<evidence type="ECO:0000313" key="2">
    <source>
        <dbReference type="Proteomes" id="UP000436483"/>
    </source>
</evidence>
<keyword evidence="2" id="KW-1185">Reference proteome</keyword>
<evidence type="ECO:0000313" key="1">
    <source>
        <dbReference type="EMBL" id="MXQ14197.1"/>
    </source>
</evidence>
<proteinExistence type="predicted"/>
<gene>
    <name evidence="1" type="ORF">GR328_22625</name>
</gene>
<comment type="caution">
    <text evidence="1">The sequence shown here is derived from an EMBL/GenBank/DDBJ whole genome shotgun (WGS) entry which is preliminary data.</text>
</comment>
<dbReference type="OrthoDB" id="8116923at2"/>
<dbReference type="RefSeq" id="WP_160887880.1">
    <property type="nucleotide sequence ID" value="NZ_WURB01000028.1"/>
</dbReference>
<dbReference type="EMBL" id="WURB01000028">
    <property type="protein sequence ID" value="MXQ14197.1"/>
    <property type="molecule type" value="Genomic_DNA"/>
</dbReference>
<reference evidence="1 2" key="1">
    <citation type="submission" date="2019-12" db="EMBL/GenBank/DDBJ databases">
        <authorList>
            <person name="Yuan C.-G."/>
        </authorList>
    </citation>
    <scope>NUCLEOTIDE SEQUENCE [LARGE SCALE GENOMIC DNA]</scope>
    <source>
        <strain evidence="1 2">KCTC 23863</strain>
    </source>
</reference>
<accession>A0A7X3MVW8</accession>
<protein>
    <submittedName>
        <fullName evidence="1">Uncharacterized protein</fullName>
    </submittedName>
</protein>
<dbReference type="AlphaFoldDB" id="A0A7X3MVW8"/>
<dbReference type="Proteomes" id="UP000436483">
    <property type="component" value="Unassembled WGS sequence"/>
</dbReference>
<sequence>MSAEEELKRKRAELLGEVDELVLRIVTIRKQVAAIDQVIAIYDPARPRFVTHVSAGLNSLVKRKRVRQVGAVDGRKNLWEIAA</sequence>
<reference evidence="1 2" key="2">
    <citation type="submission" date="2020-01" db="EMBL/GenBank/DDBJ databases">
        <title>Microvirga sp. nov., an arsenate reduction bacterium isolated from Tibet hotspring sediments.</title>
        <authorList>
            <person name="Xian W.-D."/>
            <person name="Li W.-J."/>
        </authorList>
    </citation>
    <scope>NUCLEOTIDE SEQUENCE [LARGE SCALE GENOMIC DNA]</scope>
    <source>
        <strain evidence="1 2">KCTC 23863</strain>
    </source>
</reference>
<organism evidence="1 2">
    <name type="scientific">Microvirga makkahensis</name>
    <dbReference type="NCBI Taxonomy" id="1128670"/>
    <lineage>
        <taxon>Bacteria</taxon>
        <taxon>Pseudomonadati</taxon>
        <taxon>Pseudomonadota</taxon>
        <taxon>Alphaproteobacteria</taxon>
        <taxon>Hyphomicrobiales</taxon>
        <taxon>Methylobacteriaceae</taxon>
        <taxon>Microvirga</taxon>
    </lineage>
</organism>